<protein>
    <recommendedName>
        <fullName evidence="3">Transglutaminase</fullName>
    </recommendedName>
</protein>
<dbReference type="RefSeq" id="WP_083634028.1">
    <property type="nucleotide sequence ID" value="NZ_MSYM01000018.1"/>
</dbReference>
<evidence type="ECO:0008006" key="3">
    <source>
        <dbReference type="Google" id="ProtNLM"/>
    </source>
</evidence>
<evidence type="ECO:0000313" key="2">
    <source>
        <dbReference type="Proteomes" id="UP000185911"/>
    </source>
</evidence>
<dbReference type="PANTHER" id="PTHR39327:SF1">
    <property type="entry name" value="BLR5470 PROTEIN"/>
    <property type="match status" value="1"/>
</dbReference>
<dbReference type="Pfam" id="PF06035">
    <property type="entry name" value="Peptidase_C93"/>
    <property type="match status" value="1"/>
</dbReference>
<dbReference type="EMBL" id="MSYM01000018">
    <property type="protein sequence ID" value="OLP04989.1"/>
    <property type="molecule type" value="Genomic_DNA"/>
</dbReference>
<name>A0A1Q8YAQ4_9BURK</name>
<organism evidence="1 2">
    <name type="scientific">Rhodoferax antarcticus ANT.BR</name>
    <dbReference type="NCBI Taxonomy" id="1111071"/>
    <lineage>
        <taxon>Bacteria</taxon>
        <taxon>Pseudomonadati</taxon>
        <taxon>Pseudomonadota</taxon>
        <taxon>Betaproteobacteria</taxon>
        <taxon>Burkholderiales</taxon>
        <taxon>Comamonadaceae</taxon>
        <taxon>Rhodoferax</taxon>
    </lineage>
</organism>
<dbReference type="AlphaFoldDB" id="A0A1Q8YAQ4"/>
<dbReference type="SUPFAM" id="SSF54001">
    <property type="entry name" value="Cysteine proteinases"/>
    <property type="match status" value="1"/>
</dbReference>
<gene>
    <name evidence="1" type="ORF">BLL52_3809</name>
</gene>
<accession>A0A1Q8YAQ4</accession>
<dbReference type="InterPro" id="IPR010319">
    <property type="entry name" value="Transglutaminase-like_Cys_pept"/>
</dbReference>
<dbReference type="PANTHER" id="PTHR39327">
    <property type="match status" value="1"/>
</dbReference>
<dbReference type="InterPro" id="IPR038765">
    <property type="entry name" value="Papain-like_cys_pep_sf"/>
</dbReference>
<sequence>MRDLLHKVCHFFIGLTVVLAVGAAPDADTLQASYVKQWPQGDLVKFRAWRELIASAAALQDEERLKQVNQFFNRSVVFADDVAVWGQPDYWATPFETMGRGAGDCEDFVIAKFFTLKLMGVPVEKLRLIYVYARTGSGAAAPRQAHMVLAFYATPEAEPVVLDNLLGDVRLASGRPDLTPVFSFNTQGIFAGTSSTVVAPAQGAGRLSRWEDLLKRARAEGFE</sequence>
<keyword evidence="2" id="KW-1185">Reference proteome</keyword>
<proteinExistence type="predicted"/>
<dbReference type="Proteomes" id="UP000185911">
    <property type="component" value="Unassembled WGS sequence"/>
</dbReference>
<dbReference type="STRING" id="81479.RA876_12855"/>
<reference evidence="1 2" key="1">
    <citation type="submission" date="2017-01" db="EMBL/GenBank/DDBJ databases">
        <title>Genome sequence of Rhodoferax antarcticus ANT.BR, a psychrophilic purple nonsulfur bacterium from an Antarctic microbial mat.</title>
        <authorList>
            <person name="Baker J."/>
            <person name="Riester C."/>
            <person name="Skinner B."/>
            <person name="Newell A."/>
            <person name="Swingley W."/>
            <person name="Madigan M."/>
            <person name="Jung D."/>
            <person name="Asao M."/>
            <person name="Chen M."/>
            <person name="Loughlin P."/>
            <person name="Pan H."/>
            <person name="Lin S."/>
            <person name="Li N."/>
            <person name="Shaw J."/>
            <person name="Prado M."/>
            <person name="Sherman C."/>
            <person name="Li X."/>
            <person name="Tang J."/>
            <person name="Blankenship R."/>
            <person name="Zhao T."/>
            <person name="Touchman J."/>
            <person name="Sattley M."/>
        </authorList>
    </citation>
    <scope>NUCLEOTIDE SEQUENCE [LARGE SCALE GENOMIC DNA]</scope>
    <source>
        <strain evidence="1 2">ANT.BR</strain>
    </source>
</reference>
<dbReference type="Gene3D" id="3.10.620.30">
    <property type="match status" value="1"/>
</dbReference>
<evidence type="ECO:0000313" key="1">
    <source>
        <dbReference type="EMBL" id="OLP04989.1"/>
    </source>
</evidence>
<comment type="caution">
    <text evidence="1">The sequence shown here is derived from an EMBL/GenBank/DDBJ whole genome shotgun (WGS) entry which is preliminary data.</text>
</comment>